<dbReference type="OrthoDB" id="10013983at2759"/>
<dbReference type="AlphaFoldDB" id="A0A816CVS3"/>
<feature type="compositionally biased region" description="Low complexity" evidence="1">
    <location>
        <begin position="107"/>
        <end position="120"/>
    </location>
</feature>
<feature type="compositionally biased region" description="Polar residues" evidence="1">
    <location>
        <begin position="128"/>
        <end position="138"/>
    </location>
</feature>
<gene>
    <name evidence="2" type="ORF">EDS130_LOCUS9532</name>
    <name evidence="3" type="ORF">XAT740_LOCUS51222</name>
</gene>
<keyword evidence="4" id="KW-1185">Reference proteome</keyword>
<dbReference type="Proteomes" id="UP000663828">
    <property type="component" value="Unassembled WGS sequence"/>
</dbReference>
<sequence>MEIKQDLFNIQMSCSIDQLLRRFDELSRHHAYFLSDFSRYLPDIKNPLRNVERSEEEQQKTAGKILLERSESLIRKSSSNTIEDFHTRIIVSRFRHRPPSYSSSDQSTISRIPSRTTSVSSHKEIPRWSSSTKAPSQCPTITRRTGRPPITVFSKETMNRLAQPKIRSQTSIKRTKTIIVKSFTKKSKTRRSSPSHIKQRI</sequence>
<evidence type="ECO:0000313" key="2">
    <source>
        <dbReference type="EMBL" id="CAF0896052.1"/>
    </source>
</evidence>
<evidence type="ECO:0000313" key="4">
    <source>
        <dbReference type="Proteomes" id="UP000663828"/>
    </source>
</evidence>
<dbReference type="Proteomes" id="UP000663852">
    <property type="component" value="Unassembled WGS sequence"/>
</dbReference>
<accession>A0A816CVS3</accession>
<name>A0A816CVS3_ADIRI</name>
<dbReference type="EMBL" id="CAJNOR010008084">
    <property type="protein sequence ID" value="CAF1628344.1"/>
    <property type="molecule type" value="Genomic_DNA"/>
</dbReference>
<protein>
    <submittedName>
        <fullName evidence="3">Uncharacterized protein</fullName>
    </submittedName>
</protein>
<proteinExistence type="predicted"/>
<feature type="region of interest" description="Disordered" evidence="1">
    <location>
        <begin position="97"/>
        <end position="147"/>
    </location>
</feature>
<evidence type="ECO:0000256" key="1">
    <source>
        <dbReference type="SAM" id="MobiDB-lite"/>
    </source>
</evidence>
<evidence type="ECO:0000313" key="3">
    <source>
        <dbReference type="EMBL" id="CAF1628344.1"/>
    </source>
</evidence>
<organism evidence="3 4">
    <name type="scientific">Adineta ricciae</name>
    <name type="common">Rotifer</name>
    <dbReference type="NCBI Taxonomy" id="249248"/>
    <lineage>
        <taxon>Eukaryota</taxon>
        <taxon>Metazoa</taxon>
        <taxon>Spiralia</taxon>
        <taxon>Gnathifera</taxon>
        <taxon>Rotifera</taxon>
        <taxon>Eurotatoria</taxon>
        <taxon>Bdelloidea</taxon>
        <taxon>Adinetida</taxon>
        <taxon>Adinetidae</taxon>
        <taxon>Adineta</taxon>
    </lineage>
</organism>
<reference evidence="3" key="1">
    <citation type="submission" date="2021-02" db="EMBL/GenBank/DDBJ databases">
        <authorList>
            <person name="Nowell W R."/>
        </authorList>
    </citation>
    <scope>NUCLEOTIDE SEQUENCE</scope>
</reference>
<comment type="caution">
    <text evidence="3">The sequence shown here is derived from an EMBL/GenBank/DDBJ whole genome shotgun (WGS) entry which is preliminary data.</text>
</comment>
<dbReference type="EMBL" id="CAJNOJ010000032">
    <property type="protein sequence ID" value="CAF0896052.1"/>
    <property type="molecule type" value="Genomic_DNA"/>
</dbReference>